<dbReference type="Proteomes" id="UP000053464">
    <property type="component" value="Unassembled WGS sequence"/>
</dbReference>
<reference evidence="1 2" key="1">
    <citation type="submission" date="2015-04" db="EMBL/GenBank/DDBJ databases">
        <title>The draft genome sequence of Erythrobacter luteus KA37.</title>
        <authorList>
            <person name="Zhuang L."/>
            <person name="Liu Y."/>
            <person name="Shao Z."/>
        </authorList>
    </citation>
    <scope>NUCLEOTIDE SEQUENCE [LARGE SCALE GENOMIC DNA]</scope>
    <source>
        <strain evidence="1 2">KA37</strain>
    </source>
</reference>
<comment type="caution">
    <text evidence="1">The sequence shown here is derived from an EMBL/GenBank/DDBJ whole genome shotgun (WGS) entry which is preliminary data.</text>
</comment>
<protein>
    <submittedName>
        <fullName evidence="1">Uncharacterized protein</fullName>
    </submittedName>
</protein>
<dbReference type="EMBL" id="LBHB01000002">
    <property type="protein sequence ID" value="KLE34427.1"/>
    <property type="molecule type" value="Genomic_DNA"/>
</dbReference>
<accession>A0A0G9MUM0</accession>
<name>A0A0G9MUM0_9SPHN</name>
<keyword evidence="2" id="KW-1185">Reference proteome</keyword>
<organism evidence="1 2">
    <name type="scientific">Aurantiacibacter luteus</name>
    <dbReference type="NCBI Taxonomy" id="1581420"/>
    <lineage>
        <taxon>Bacteria</taxon>
        <taxon>Pseudomonadati</taxon>
        <taxon>Pseudomonadota</taxon>
        <taxon>Alphaproteobacteria</taxon>
        <taxon>Sphingomonadales</taxon>
        <taxon>Erythrobacteraceae</taxon>
        <taxon>Aurantiacibacter</taxon>
    </lineage>
</organism>
<dbReference type="PATRIC" id="fig|1581420.6.peg.1927"/>
<proteinExistence type="predicted"/>
<evidence type="ECO:0000313" key="2">
    <source>
        <dbReference type="Proteomes" id="UP000053464"/>
    </source>
</evidence>
<dbReference type="AlphaFoldDB" id="A0A0G9MUM0"/>
<gene>
    <name evidence="1" type="ORF">AAW00_09395</name>
</gene>
<evidence type="ECO:0000313" key="1">
    <source>
        <dbReference type="EMBL" id="KLE34427.1"/>
    </source>
</evidence>
<dbReference type="STRING" id="1581420.AAW00_09395"/>
<sequence>MLLPSAAAAQEARRFDLEDYRDVHVPQVDCGGAPGAKGDIVVCGQRDETEDYVSVIPPPVDMYGDVREPVDVSTLPPCIHAPPLSWCAKGIGGPVERAVMVDMTAFPAPLPVEEAAAVSRAD</sequence>